<accession>A0A2T2ZYA7</accession>
<dbReference type="SUPFAM" id="SSF103473">
    <property type="entry name" value="MFS general substrate transporter"/>
    <property type="match status" value="1"/>
</dbReference>
<comment type="similarity">
    <text evidence="2 7">Belongs to the major facilitator superfamily. Sugar transporter (TC 2.A.1.1) family.</text>
</comment>
<evidence type="ECO:0000259" key="9">
    <source>
        <dbReference type="PROSITE" id="PS50850"/>
    </source>
</evidence>
<dbReference type="PROSITE" id="PS50850">
    <property type="entry name" value="MFS"/>
    <property type="match status" value="1"/>
</dbReference>
<evidence type="ECO:0000256" key="4">
    <source>
        <dbReference type="ARBA" id="ARBA00022692"/>
    </source>
</evidence>
<evidence type="ECO:0000256" key="7">
    <source>
        <dbReference type="RuleBase" id="RU003346"/>
    </source>
</evidence>
<keyword evidence="6 8" id="KW-0472">Membrane</keyword>
<evidence type="ECO:0000313" key="10">
    <source>
        <dbReference type="EMBL" id="PSR79456.1"/>
    </source>
</evidence>
<dbReference type="InParanoid" id="A0A2T2ZYA7"/>
<dbReference type="NCBIfam" id="TIGR00879">
    <property type="entry name" value="SP"/>
    <property type="match status" value="1"/>
</dbReference>
<feature type="transmembrane region" description="Helical" evidence="8">
    <location>
        <begin position="345"/>
        <end position="365"/>
    </location>
</feature>
<dbReference type="InterPro" id="IPR050360">
    <property type="entry name" value="MFS_Sugar_Transporters"/>
</dbReference>
<feature type="transmembrane region" description="Helical" evidence="8">
    <location>
        <begin position="317"/>
        <end position="338"/>
    </location>
</feature>
<feature type="transmembrane region" description="Helical" evidence="8">
    <location>
        <begin position="177"/>
        <end position="199"/>
    </location>
</feature>
<sequence>MALQGLALRIVFTVCCGVSYLLYGYDQGFMSGVLLASDFLRQMGEPSTFMQGFVTSVYTLGCLAGCVLSSVSSERLGRARPIYMGTVLVVVGAVVQTAAYGLAQFIVGRVVSGIGTGLNTSIIPVWQAETLPARTRERFGSLQYLLVCLGASTAYWVNYGLSFYQPQPPHGAATASFAWRFAIAAQIVFALVLLALLPLMPESPRWLMTHHRRDAALRVLLRMHGTLDEHDSEVQTEVKLICQAMELETRAGSGSGASSSSGWAQLASNRPETQNRRRVALAWWLMAMVMLSGVCSIGYYISYLFETSVGLSHRLSLLLSGFNGLWYLASALIPPFVVHRLGKRGCLLLGAAGMGCCFLAMALGIRAGGYAASMVVVVAFFLYYTFFAIGFLAVPWLYCAEIMPLHLRVKGNAVSTLSNWTFNFATVMMTPSTMSSEGWKAYLIFTVFNFSFIPLIWLFYPETSGRRLEQIDAIFFRTGAVVAGTQWAKRGKYEADALESALAQTGQGRDCAGGNGNGGGGGKVVVEAAREEDDANAARLGVDADGKRVQSKHWEDVDAYPVRTS</sequence>
<feature type="transmembrane region" description="Helical" evidence="8">
    <location>
        <begin position="139"/>
        <end position="157"/>
    </location>
</feature>
<dbReference type="PRINTS" id="PR00171">
    <property type="entry name" value="SUGRTRNSPORT"/>
</dbReference>
<reference evidence="10 11" key="1">
    <citation type="journal article" date="2018" name="Mycol. Prog.">
        <title>Coniella lustricola, a new species from submerged detritus.</title>
        <authorList>
            <person name="Raudabaugh D.B."/>
            <person name="Iturriaga T."/>
            <person name="Carver A."/>
            <person name="Mondo S."/>
            <person name="Pangilinan J."/>
            <person name="Lipzen A."/>
            <person name="He G."/>
            <person name="Amirebrahimi M."/>
            <person name="Grigoriev I.V."/>
            <person name="Miller A.N."/>
        </authorList>
    </citation>
    <scope>NUCLEOTIDE SEQUENCE [LARGE SCALE GENOMIC DNA]</scope>
    <source>
        <strain evidence="10 11">B22-T-1</strain>
    </source>
</reference>
<feature type="transmembrane region" description="Helical" evidence="8">
    <location>
        <begin position="106"/>
        <end position="127"/>
    </location>
</feature>
<evidence type="ECO:0000256" key="3">
    <source>
        <dbReference type="ARBA" id="ARBA00022448"/>
    </source>
</evidence>
<proteinExistence type="inferred from homology"/>
<feature type="domain" description="Major facilitator superfamily (MFS) profile" evidence="9">
    <location>
        <begin position="12"/>
        <end position="464"/>
    </location>
</feature>
<dbReference type="Proteomes" id="UP000241462">
    <property type="component" value="Unassembled WGS sequence"/>
</dbReference>
<keyword evidence="5 8" id="KW-1133">Transmembrane helix</keyword>
<dbReference type="Gene3D" id="1.20.1250.20">
    <property type="entry name" value="MFS general substrate transporter like domains"/>
    <property type="match status" value="1"/>
</dbReference>
<dbReference type="Pfam" id="PF00083">
    <property type="entry name" value="Sugar_tr"/>
    <property type="match status" value="1"/>
</dbReference>
<dbReference type="OrthoDB" id="6612291at2759"/>
<dbReference type="PANTHER" id="PTHR48022:SF28">
    <property type="entry name" value="MAJOR FACILITATOR SUPERFAMILY (MFS) PROFILE DOMAIN-CONTAINING PROTEIN-RELATED"/>
    <property type="match status" value="1"/>
</dbReference>
<dbReference type="InterPro" id="IPR003663">
    <property type="entry name" value="Sugar/inositol_transpt"/>
</dbReference>
<feature type="transmembrane region" description="Helical" evidence="8">
    <location>
        <begin position="7"/>
        <end position="25"/>
    </location>
</feature>
<dbReference type="InterPro" id="IPR005828">
    <property type="entry name" value="MFS_sugar_transport-like"/>
</dbReference>
<dbReference type="GO" id="GO:0005351">
    <property type="term" value="F:carbohydrate:proton symporter activity"/>
    <property type="evidence" value="ECO:0007669"/>
    <property type="project" value="TreeGrafter"/>
</dbReference>
<keyword evidence="11" id="KW-1185">Reference proteome</keyword>
<dbReference type="FunFam" id="1.20.1250.20:FF:000134">
    <property type="entry name" value="MFS sugar transporter protein"/>
    <property type="match status" value="1"/>
</dbReference>
<dbReference type="EMBL" id="KZ678565">
    <property type="protein sequence ID" value="PSR79456.1"/>
    <property type="molecule type" value="Genomic_DNA"/>
</dbReference>
<dbReference type="PANTHER" id="PTHR48022">
    <property type="entry name" value="PLASTIDIC GLUCOSE TRANSPORTER 4"/>
    <property type="match status" value="1"/>
</dbReference>
<dbReference type="GO" id="GO:0016020">
    <property type="term" value="C:membrane"/>
    <property type="evidence" value="ECO:0007669"/>
    <property type="project" value="UniProtKB-SubCell"/>
</dbReference>
<dbReference type="InterPro" id="IPR020846">
    <property type="entry name" value="MFS_dom"/>
</dbReference>
<evidence type="ECO:0000256" key="1">
    <source>
        <dbReference type="ARBA" id="ARBA00004141"/>
    </source>
</evidence>
<keyword evidence="3 7" id="KW-0813">Transport</keyword>
<feature type="transmembrane region" description="Helical" evidence="8">
    <location>
        <begin position="441"/>
        <end position="460"/>
    </location>
</feature>
<evidence type="ECO:0000256" key="5">
    <source>
        <dbReference type="ARBA" id="ARBA00022989"/>
    </source>
</evidence>
<gene>
    <name evidence="10" type="ORF">BD289DRAFT_442343</name>
</gene>
<dbReference type="InterPro" id="IPR036259">
    <property type="entry name" value="MFS_trans_sf"/>
</dbReference>
<feature type="transmembrane region" description="Helical" evidence="8">
    <location>
        <begin position="280"/>
        <end position="305"/>
    </location>
</feature>
<evidence type="ECO:0000256" key="6">
    <source>
        <dbReference type="ARBA" id="ARBA00023136"/>
    </source>
</evidence>
<feature type="transmembrane region" description="Helical" evidence="8">
    <location>
        <begin position="49"/>
        <end position="70"/>
    </location>
</feature>
<protein>
    <submittedName>
        <fullName evidence="10">General substrate transporter</fullName>
    </submittedName>
</protein>
<feature type="transmembrane region" description="Helical" evidence="8">
    <location>
        <begin position="82"/>
        <end position="100"/>
    </location>
</feature>
<keyword evidence="4 8" id="KW-0812">Transmembrane</keyword>
<name>A0A2T2ZYA7_9PEZI</name>
<feature type="transmembrane region" description="Helical" evidence="8">
    <location>
        <begin position="371"/>
        <end position="399"/>
    </location>
</feature>
<evidence type="ECO:0000313" key="11">
    <source>
        <dbReference type="Proteomes" id="UP000241462"/>
    </source>
</evidence>
<organism evidence="10 11">
    <name type="scientific">Coniella lustricola</name>
    <dbReference type="NCBI Taxonomy" id="2025994"/>
    <lineage>
        <taxon>Eukaryota</taxon>
        <taxon>Fungi</taxon>
        <taxon>Dikarya</taxon>
        <taxon>Ascomycota</taxon>
        <taxon>Pezizomycotina</taxon>
        <taxon>Sordariomycetes</taxon>
        <taxon>Sordariomycetidae</taxon>
        <taxon>Diaporthales</taxon>
        <taxon>Schizoparmaceae</taxon>
        <taxon>Coniella</taxon>
    </lineage>
</organism>
<evidence type="ECO:0000256" key="8">
    <source>
        <dbReference type="SAM" id="Phobius"/>
    </source>
</evidence>
<dbReference type="AlphaFoldDB" id="A0A2T2ZYA7"/>
<evidence type="ECO:0000256" key="2">
    <source>
        <dbReference type="ARBA" id="ARBA00010992"/>
    </source>
</evidence>
<comment type="subcellular location">
    <subcellularLocation>
        <location evidence="1">Membrane</location>
        <topology evidence="1">Multi-pass membrane protein</topology>
    </subcellularLocation>
</comment>